<gene>
    <name evidence="1" type="ORF">L6164_018756</name>
</gene>
<keyword evidence="2" id="KW-1185">Reference proteome</keyword>
<protein>
    <submittedName>
        <fullName evidence="1">Uncharacterized protein</fullName>
    </submittedName>
</protein>
<reference evidence="1 2" key="1">
    <citation type="journal article" date="2022" name="DNA Res.">
        <title>Chromosomal-level genome assembly of the orchid tree Bauhinia variegata (Leguminosae; Cercidoideae) supports the allotetraploid origin hypothesis of Bauhinia.</title>
        <authorList>
            <person name="Zhong Y."/>
            <person name="Chen Y."/>
            <person name="Zheng D."/>
            <person name="Pang J."/>
            <person name="Liu Y."/>
            <person name="Luo S."/>
            <person name="Meng S."/>
            <person name="Qian L."/>
            <person name="Wei D."/>
            <person name="Dai S."/>
            <person name="Zhou R."/>
        </authorList>
    </citation>
    <scope>NUCLEOTIDE SEQUENCE [LARGE SCALE GENOMIC DNA]</scope>
    <source>
        <strain evidence="1">BV-YZ2020</strain>
    </source>
</reference>
<dbReference type="EMBL" id="CM039432">
    <property type="protein sequence ID" value="KAI4334013.1"/>
    <property type="molecule type" value="Genomic_DNA"/>
</dbReference>
<sequence length="531" mass="60640">MAYYSKGVHSSSGGNRVRPYALMLLLAFGAALVGVMVLHKLRERRIYNLLVKEKDRDLLALQLLWQKERDYSKEMKRENAEMKAKIYALRNKKMELDRRVLELQSTTDSLKEEQKMMESALEEKLNEIKMLKESRISLGKENPELIALTQNLKQKEAEIEDLRHRLEVPVKNADDPSKLPVSLTANVSMAIQNKTEIVSEEKDEESHTEYQGGKHTIEDAKKEKLNMQRKESLPIEDASGGGIAKKGKKNEDSQNGAGVGITDKETNKKIMDGKENKIIKEAQPAKLENNIDGGDQDFHVKQLGDNSRNAAGVKGRHGHLSRTKGKRWRTIVQDRLLGNNEIFENHAAENKISSKVHRDVHKEPKDRIAGRVSNDKNVNGNEEMEPSKDKAETKLLKPENPEDGKNTKIKILNETNHQAINGGIYMRQSKQRLNEERQSLEEDNRGIQLSWSRRNINKVEKNDLQSKTGTIREESGVEVQKQVKDPIDDGDIEDNDDDLSKESQSDFEDEKEEYKEEIDESEFPAVFMIKQ</sequence>
<organism evidence="1 2">
    <name type="scientific">Bauhinia variegata</name>
    <name type="common">Purple orchid tree</name>
    <name type="synonym">Phanera variegata</name>
    <dbReference type="NCBI Taxonomy" id="167791"/>
    <lineage>
        <taxon>Eukaryota</taxon>
        <taxon>Viridiplantae</taxon>
        <taxon>Streptophyta</taxon>
        <taxon>Embryophyta</taxon>
        <taxon>Tracheophyta</taxon>
        <taxon>Spermatophyta</taxon>
        <taxon>Magnoliopsida</taxon>
        <taxon>eudicotyledons</taxon>
        <taxon>Gunneridae</taxon>
        <taxon>Pentapetalae</taxon>
        <taxon>rosids</taxon>
        <taxon>fabids</taxon>
        <taxon>Fabales</taxon>
        <taxon>Fabaceae</taxon>
        <taxon>Cercidoideae</taxon>
        <taxon>Cercideae</taxon>
        <taxon>Bauhiniinae</taxon>
        <taxon>Bauhinia</taxon>
    </lineage>
</organism>
<comment type="caution">
    <text evidence="1">The sequence shown here is derived from an EMBL/GenBank/DDBJ whole genome shotgun (WGS) entry which is preliminary data.</text>
</comment>
<evidence type="ECO:0000313" key="2">
    <source>
        <dbReference type="Proteomes" id="UP000828941"/>
    </source>
</evidence>
<dbReference type="Proteomes" id="UP000828941">
    <property type="component" value="Chromosome 7"/>
</dbReference>
<evidence type="ECO:0000313" key="1">
    <source>
        <dbReference type="EMBL" id="KAI4334013.1"/>
    </source>
</evidence>
<name>A0ACB9NCA8_BAUVA</name>
<proteinExistence type="predicted"/>
<accession>A0ACB9NCA8</accession>